<dbReference type="InterPro" id="IPR002885">
    <property type="entry name" value="PPR_rpt"/>
</dbReference>
<name>A0AAD6SWM9_9AGAR</name>
<keyword evidence="2" id="KW-1185">Reference proteome</keyword>
<dbReference type="Gene3D" id="1.25.40.10">
    <property type="entry name" value="Tetratricopeptide repeat domain"/>
    <property type="match status" value="1"/>
</dbReference>
<dbReference type="AlphaFoldDB" id="A0AAD6SWM9"/>
<evidence type="ECO:0000313" key="1">
    <source>
        <dbReference type="EMBL" id="KAJ7033678.1"/>
    </source>
</evidence>
<comment type="caution">
    <text evidence="1">The sequence shown here is derived from an EMBL/GenBank/DDBJ whole genome shotgun (WGS) entry which is preliminary data.</text>
</comment>
<evidence type="ECO:0000313" key="2">
    <source>
        <dbReference type="Proteomes" id="UP001218188"/>
    </source>
</evidence>
<gene>
    <name evidence="1" type="ORF">C8F04DRAFT_1260668</name>
</gene>
<accession>A0AAD6SWM9</accession>
<reference evidence="1" key="1">
    <citation type="submission" date="2023-03" db="EMBL/GenBank/DDBJ databases">
        <title>Massive genome expansion in bonnet fungi (Mycena s.s.) driven by repeated elements and novel gene families across ecological guilds.</title>
        <authorList>
            <consortium name="Lawrence Berkeley National Laboratory"/>
            <person name="Harder C.B."/>
            <person name="Miyauchi S."/>
            <person name="Viragh M."/>
            <person name="Kuo A."/>
            <person name="Thoen E."/>
            <person name="Andreopoulos B."/>
            <person name="Lu D."/>
            <person name="Skrede I."/>
            <person name="Drula E."/>
            <person name="Henrissat B."/>
            <person name="Morin E."/>
            <person name="Kohler A."/>
            <person name="Barry K."/>
            <person name="LaButti K."/>
            <person name="Morin E."/>
            <person name="Salamov A."/>
            <person name="Lipzen A."/>
            <person name="Mereny Z."/>
            <person name="Hegedus B."/>
            <person name="Baldrian P."/>
            <person name="Stursova M."/>
            <person name="Weitz H."/>
            <person name="Taylor A."/>
            <person name="Grigoriev I.V."/>
            <person name="Nagy L.G."/>
            <person name="Martin F."/>
            <person name="Kauserud H."/>
        </authorList>
    </citation>
    <scope>NUCLEOTIDE SEQUENCE</scope>
    <source>
        <strain evidence="1">CBHHK200</strain>
    </source>
</reference>
<evidence type="ECO:0008006" key="3">
    <source>
        <dbReference type="Google" id="ProtNLM"/>
    </source>
</evidence>
<protein>
    <recommendedName>
        <fullName evidence="3">Pentatricopeptide repeat-containing protein</fullName>
    </recommendedName>
</protein>
<dbReference type="Pfam" id="PF01535">
    <property type="entry name" value="PPR"/>
    <property type="match status" value="1"/>
</dbReference>
<proteinExistence type="predicted"/>
<organism evidence="1 2">
    <name type="scientific">Mycena alexandri</name>
    <dbReference type="NCBI Taxonomy" id="1745969"/>
    <lineage>
        <taxon>Eukaryota</taxon>
        <taxon>Fungi</taxon>
        <taxon>Dikarya</taxon>
        <taxon>Basidiomycota</taxon>
        <taxon>Agaricomycotina</taxon>
        <taxon>Agaricomycetes</taxon>
        <taxon>Agaricomycetidae</taxon>
        <taxon>Agaricales</taxon>
        <taxon>Marasmiineae</taxon>
        <taxon>Mycenaceae</taxon>
        <taxon>Mycena</taxon>
    </lineage>
</organism>
<dbReference type="InterPro" id="IPR011990">
    <property type="entry name" value="TPR-like_helical_dom_sf"/>
</dbReference>
<dbReference type="Proteomes" id="UP001218188">
    <property type="component" value="Unassembled WGS sequence"/>
</dbReference>
<sequence length="523" mass="59009">MASDSIPIEPNPIYELAALAKIRWHAAQDRQGFLTWLQLVPDNKDPSQIGNGPFKKTFELLFRTGRPAKNLDLISEFCLICAAKGYHQLVWDDLVDLMGKFQRPNIAMEFFLAFEAAMLRYYSKNHHGFVEETASRQRHLLIMFCCDVGWLDEAVWLVQDTSAHLSKRACERLIYLLRVRQGESDLANISLVEECLQKQRQARTPTSSHASHSPSSPKEFYSTRAIIEGLRTHQSRTWIASQLRNVKRLLSQRSLVLSRPPGNSLHSFMAHYNACRHSTNGLSTLRKRALVVSDQCSYTWLCKEMFYLHEARKFADIIALFDANFEPSFLPHEPWLLLRAHAPSGLYERHVVPTRLEISGADAWVIWNALVRLCIAVDLPTPLGVLEIIHHSAVHFSSMLTDRQFRAFPTSYTAVFRSIIWAYGELGEVDKAVAAAGDMALIGKLHTSNVGLVDELAGVHARAGNVRAATRLLDSVEQLGLRLAPYGVLMDAYLQKGRVDEALKLEHLEGVTRGRGGGEWFAL</sequence>
<dbReference type="EMBL" id="JARJCM010000063">
    <property type="protein sequence ID" value="KAJ7033678.1"/>
    <property type="molecule type" value="Genomic_DNA"/>
</dbReference>